<evidence type="ECO:0000313" key="2">
    <source>
        <dbReference type="Proteomes" id="UP000194841"/>
    </source>
</evidence>
<dbReference type="EMBL" id="MWPV01000006">
    <property type="protein sequence ID" value="OUL56579.1"/>
    <property type="molecule type" value="Genomic_DNA"/>
</dbReference>
<name>A0A244CMZ3_PSEDV</name>
<dbReference type="AlphaFoldDB" id="A0A244CMZ3"/>
<dbReference type="SUPFAM" id="SSF53850">
    <property type="entry name" value="Periplasmic binding protein-like II"/>
    <property type="match status" value="1"/>
</dbReference>
<evidence type="ECO:0008006" key="3">
    <source>
        <dbReference type="Google" id="ProtNLM"/>
    </source>
</evidence>
<protein>
    <recommendedName>
        <fullName evidence="3">Solute-binding protein family 3/N-terminal domain-containing protein</fullName>
    </recommendedName>
</protein>
<sequence length="294" mass="34141">MGFCFIVFQPCFARRHCLSFVFGLWVMTLTYSNGVYSTEVINQTTQQLPVPTEIKITSTTPASFAYYLELIQQSLIKAGTPLKINYQGKLNQQRQDKYFSENKLSLIIRLQSSLLDSNYLRVNVGLTRELIGKRVLLISPEHQRIFDNIHTKQDLINAGLTGGFGEGWFDATVWQYNQLPYIEFSGDKSKIFNMLASGRRHFEYFSRGVNEILHEHARYPDLAIEQHLLFEYHNDFFIYVNKDNPQLHSLLESALIQADTSGLMDELMMKHWGNLEARLNLLQRRHIDLKMPPI</sequence>
<proteinExistence type="predicted"/>
<accession>A0A244CMZ3</accession>
<evidence type="ECO:0000313" key="1">
    <source>
        <dbReference type="EMBL" id="OUL56579.1"/>
    </source>
</evidence>
<comment type="caution">
    <text evidence="1">The sequence shown here is derived from an EMBL/GenBank/DDBJ whole genome shotgun (WGS) entry which is preliminary data.</text>
</comment>
<keyword evidence="2" id="KW-1185">Reference proteome</keyword>
<dbReference type="Proteomes" id="UP000194841">
    <property type="component" value="Unassembled WGS sequence"/>
</dbReference>
<gene>
    <name evidence="1" type="ORF">B1199_18145</name>
</gene>
<reference evidence="1 2" key="1">
    <citation type="submission" date="2017-02" db="EMBL/GenBank/DDBJ databases">
        <title>Pseudoalteromonas ulvae TC14 Genome.</title>
        <authorList>
            <person name="Molmeret M."/>
        </authorList>
    </citation>
    <scope>NUCLEOTIDE SEQUENCE [LARGE SCALE GENOMIC DNA]</scope>
    <source>
        <strain evidence="1">TC14</strain>
    </source>
</reference>
<organism evidence="1 2">
    <name type="scientific">Pseudoalteromonas ulvae</name>
    <dbReference type="NCBI Taxonomy" id="107327"/>
    <lineage>
        <taxon>Bacteria</taxon>
        <taxon>Pseudomonadati</taxon>
        <taxon>Pseudomonadota</taxon>
        <taxon>Gammaproteobacteria</taxon>
        <taxon>Alteromonadales</taxon>
        <taxon>Pseudoalteromonadaceae</taxon>
        <taxon>Pseudoalteromonas</taxon>
    </lineage>
</organism>